<proteinExistence type="predicted"/>
<name>A0A9J6EQT5_RHIMP</name>
<feature type="compositionally biased region" description="Polar residues" evidence="2">
    <location>
        <begin position="150"/>
        <end position="159"/>
    </location>
</feature>
<evidence type="ECO:0000313" key="3">
    <source>
        <dbReference type="EMBL" id="KAH8036532.1"/>
    </source>
</evidence>
<comment type="caution">
    <text evidence="3">The sequence shown here is derived from an EMBL/GenBank/DDBJ whole genome shotgun (WGS) entry which is preliminary data.</text>
</comment>
<organism evidence="3 4">
    <name type="scientific">Rhipicephalus microplus</name>
    <name type="common">Cattle tick</name>
    <name type="synonym">Boophilus microplus</name>
    <dbReference type="NCBI Taxonomy" id="6941"/>
    <lineage>
        <taxon>Eukaryota</taxon>
        <taxon>Metazoa</taxon>
        <taxon>Ecdysozoa</taxon>
        <taxon>Arthropoda</taxon>
        <taxon>Chelicerata</taxon>
        <taxon>Arachnida</taxon>
        <taxon>Acari</taxon>
        <taxon>Parasitiformes</taxon>
        <taxon>Ixodida</taxon>
        <taxon>Ixodoidea</taxon>
        <taxon>Ixodidae</taxon>
        <taxon>Rhipicephalinae</taxon>
        <taxon>Rhipicephalus</taxon>
        <taxon>Boophilus</taxon>
    </lineage>
</organism>
<keyword evidence="1" id="KW-0175">Coiled coil</keyword>
<feature type="region of interest" description="Disordered" evidence="2">
    <location>
        <begin position="28"/>
        <end position="59"/>
    </location>
</feature>
<evidence type="ECO:0000256" key="1">
    <source>
        <dbReference type="SAM" id="Coils"/>
    </source>
</evidence>
<feature type="compositionally biased region" description="Polar residues" evidence="2">
    <location>
        <begin position="82"/>
        <end position="98"/>
    </location>
</feature>
<sequence>MVENWQPSSCAAKRRRRCVDYKQLNSGAGAVKSAAGDRAWVSSRRDAQSSGAESRTAADANWAPMMTAVPSKTYVVEKEPSRQSANIGSKVSGSSSLTRSKEPGDATLRENGSSVSVKYPIVVRLDKPSSHSLGSPSSEACTSPGAIAKRQSTGTDKSATRTLAPFDKLFVAAKHIGLPSSSWAIHCVEENGFRDIVASEIVVVHEPPAMAVRTLKTVHVKRDMSVLISVMGKSVQSIPGVGTELSNATDLERLLKALDSVGTCSGGPDKKSYLPFELTCAYIDSFGRWRHNSCQIIPTNPGGSCEHCSTLHEMFKSHATHQFGVQEANTTPLRGDGIPEMGGGRWINKLRNAIASLQEINANLKAQLEALCAELVQVKRDIASKQEGKNQQEISTDEICNLVEFEEGNIDISEVFLLTDMLMVN</sequence>
<dbReference type="AlphaFoldDB" id="A0A9J6EQT5"/>
<protein>
    <submittedName>
        <fullName evidence="3">Uncharacterized protein</fullName>
    </submittedName>
</protein>
<evidence type="ECO:0000313" key="4">
    <source>
        <dbReference type="Proteomes" id="UP000821866"/>
    </source>
</evidence>
<keyword evidence="4" id="KW-1185">Reference proteome</keyword>
<feature type="region of interest" description="Disordered" evidence="2">
    <location>
        <begin position="76"/>
        <end position="111"/>
    </location>
</feature>
<feature type="region of interest" description="Disordered" evidence="2">
    <location>
        <begin position="128"/>
        <end position="159"/>
    </location>
</feature>
<reference evidence="3" key="2">
    <citation type="submission" date="2021-09" db="EMBL/GenBank/DDBJ databases">
        <authorList>
            <person name="Jia N."/>
            <person name="Wang J."/>
            <person name="Shi W."/>
            <person name="Du L."/>
            <person name="Sun Y."/>
            <person name="Zhan W."/>
            <person name="Jiang J."/>
            <person name="Wang Q."/>
            <person name="Zhang B."/>
            <person name="Ji P."/>
            <person name="Sakyi L.B."/>
            <person name="Cui X."/>
            <person name="Yuan T."/>
            <person name="Jiang B."/>
            <person name="Yang W."/>
            <person name="Lam T.T.-Y."/>
            <person name="Chang Q."/>
            <person name="Ding S."/>
            <person name="Wang X."/>
            <person name="Zhu J."/>
            <person name="Ruan X."/>
            <person name="Zhao L."/>
            <person name="Wei J."/>
            <person name="Que T."/>
            <person name="Du C."/>
            <person name="Cheng J."/>
            <person name="Dai P."/>
            <person name="Han X."/>
            <person name="Huang E."/>
            <person name="Gao Y."/>
            <person name="Liu J."/>
            <person name="Shao H."/>
            <person name="Ye R."/>
            <person name="Li L."/>
            <person name="Wei W."/>
            <person name="Wang X."/>
            <person name="Wang C."/>
            <person name="Huo Q."/>
            <person name="Li W."/>
            <person name="Guo W."/>
            <person name="Chen H."/>
            <person name="Chen S."/>
            <person name="Zhou L."/>
            <person name="Zhou L."/>
            <person name="Ni X."/>
            <person name="Tian J."/>
            <person name="Zhou Y."/>
            <person name="Sheng Y."/>
            <person name="Liu T."/>
            <person name="Pan Y."/>
            <person name="Xia L."/>
            <person name="Li J."/>
            <person name="Zhao F."/>
            <person name="Cao W."/>
        </authorList>
    </citation>
    <scope>NUCLEOTIDE SEQUENCE</scope>
    <source>
        <strain evidence="3">Rmic-2018</strain>
        <tissue evidence="3">Larvae</tissue>
    </source>
</reference>
<dbReference type="Proteomes" id="UP000821866">
    <property type="component" value="Chromosome 10"/>
</dbReference>
<feature type="coiled-coil region" evidence="1">
    <location>
        <begin position="347"/>
        <end position="381"/>
    </location>
</feature>
<reference evidence="3" key="1">
    <citation type="journal article" date="2020" name="Cell">
        <title>Large-Scale Comparative Analyses of Tick Genomes Elucidate Their Genetic Diversity and Vector Capacities.</title>
        <authorList>
            <consortium name="Tick Genome and Microbiome Consortium (TIGMIC)"/>
            <person name="Jia N."/>
            <person name="Wang J."/>
            <person name="Shi W."/>
            <person name="Du L."/>
            <person name="Sun Y."/>
            <person name="Zhan W."/>
            <person name="Jiang J.F."/>
            <person name="Wang Q."/>
            <person name="Zhang B."/>
            <person name="Ji P."/>
            <person name="Bell-Sakyi L."/>
            <person name="Cui X.M."/>
            <person name="Yuan T.T."/>
            <person name="Jiang B.G."/>
            <person name="Yang W.F."/>
            <person name="Lam T.T."/>
            <person name="Chang Q.C."/>
            <person name="Ding S.J."/>
            <person name="Wang X.J."/>
            <person name="Zhu J.G."/>
            <person name="Ruan X.D."/>
            <person name="Zhao L."/>
            <person name="Wei J.T."/>
            <person name="Ye R.Z."/>
            <person name="Que T.C."/>
            <person name="Du C.H."/>
            <person name="Zhou Y.H."/>
            <person name="Cheng J.X."/>
            <person name="Dai P.F."/>
            <person name="Guo W.B."/>
            <person name="Han X.H."/>
            <person name="Huang E.J."/>
            <person name="Li L.F."/>
            <person name="Wei W."/>
            <person name="Gao Y.C."/>
            <person name="Liu J.Z."/>
            <person name="Shao H.Z."/>
            <person name="Wang X."/>
            <person name="Wang C.C."/>
            <person name="Yang T.C."/>
            <person name="Huo Q.B."/>
            <person name="Li W."/>
            <person name="Chen H.Y."/>
            <person name="Chen S.E."/>
            <person name="Zhou L.G."/>
            <person name="Ni X.B."/>
            <person name="Tian J.H."/>
            <person name="Sheng Y."/>
            <person name="Liu T."/>
            <person name="Pan Y.S."/>
            <person name="Xia L.Y."/>
            <person name="Li J."/>
            <person name="Zhao F."/>
            <person name="Cao W.C."/>
        </authorList>
    </citation>
    <scope>NUCLEOTIDE SEQUENCE</scope>
    <source>
        <strain evidence="3">Rmic-2018</strain>
    </source>
</reference>
<dbReference type="EMBL" id="JABSTU010000002">
    <property type="protein sequence ID" value="KAH8036532.1"/>
    <property type="molecule type" value="Genomic_DNA"/>
</dbReference>
<feature type="compositionally biased region" description="Basic and acidic residues" evidence="2">
    <location>
        <begin position="99"/>
        <end position="108"/>
    </location>
</feature>
<evidence type="ECO:0000256" key="2">
    <source>
        <dbReference type="SAM" id="MobiDB-lite"/>
    </source>
</evidence>
<accession>A0A9J6EQT5</accession>
<gene>
    <name evidence="3" type="ORF">HPB51_001351</name>
</gene>